<accession>A0A1M6K3E5</accession>
<evidence type="ECO:0000313" key="5">
    <source>
        <dbReference type="Proteomes" id="UP000183994"/>
    </source>
</evidence>
<dbReference type="GO" id="GO:0016491">
    <property type="term" value="F:oxidoreductase activity"/>
    <property type="evidence" value="ECO:0007669"/>
    <property type="project" value="InterPro"/>
</dbReference>
<dbReference type="InterPro" id="IPR005025">
    <property type="entry name" value="FMN_Rdtase-like_dom"/>
</dbReference>
<dbReference type="EMBL" id="FQZU01000008">
    <property type="protein sequence ID" value="SHJ53493.1"/>
    <property type="molecule type" value="Genomic_DNA"/>
</dbReference>
<dbReference type="AlphaFoldDB" id="A0A1M6K3E5"/>
<dbReference type="SUPFAM" id="SSF52218">
    <property type="entry name" value="Flavoproteins"/>
    <property type="match status" value="1"/>
</dbReference>
<name>A0A1M6K3E5_9BACT</name>
<evidence type="ECO:0000256" key="2">
    <source>
        <dbReference type="ARBA" id="ARBA00022643"/>
    </source>
</evidence>
<keyword evidence="1" id="KW-0285">Flavoprotein</keyword>
<dbReference type="OrthoDB" id="9805976at2"/>
<dbReference type="Gene3D" id="3.40.50.360">
    <property type="match status" value="1"/>
</dbReference>
<dbReference type="InterPro" id="IPR029039">
    <property type="entry name" value="Flavoprotein-like_sf"/>
</dbReference>
<proteinExistence type="predicted"/>
<dbReference type="STRING" id="1121393.SAMN02745216_01853"/>
<keyword evidence="2" id="KW-0288">FMN</keyword>
<evidence type="ECO:0000313" key="4">
    <source>
        <dbReference type="EMBL" id="SHJ53493.1"/>
    </source>
</evidence>
<protein>
    <submittedName>
        <fullName evidence="4">Multimeric flavodoxin WrbA</fullName>
    </submittedName>
</protein>
<dbReference type="PANTHER" id="PTHR43278:SF2">
    <property type="entry name" value="IRON-SULFUR FLAVOPROTEIN"/>
    <property type="match status" value="1"/>
</dbReference>
<gene>
    <name evidence="4" type="ORF">SAMN02745216_01853</name>
</gene>
<dbReference type="Pfam" id="PF03358">
    <property type="entry name" value="FMN_red"/>
    <property type="match status" value="1"/>
</dbReference>
<evidence type="ECO:0000256" key="1">
    <source>
        <dbReference type="ARBA" id="ARBA00022630"/>
    </source>
</evidence>
<evidence type="ECO:0000259" key="3">
    <source>
        <dbReference type="Pfam" id="PF03358"/>
    </source>
</evidence>
<sequence length="192" mass="20990">MKILGIYGSPRKGGNSDLLLDALLEAAREAGAETQAIYARDYKISGCRECGGCDKTGKCVVKDEMQDLYPILKEADAIVTAGPIFFYNFPAQLKAIIDRTQAMWSDRLLKKGQGPSAPYESGTGYAIGVGATRGKNLFEGCELTCKYFYDAMDMEYGGGIFFRRVEDKGAVLEHEDAMDQARELGRKIVKGG</sequence>
<organism evidence="4 5">
    <name type="scientific">Desulfatibacillum alkenivorans DSM 16219</name>
    <dbReference type="NCBI Taxonomy" id="1121393"/>
    <lineage>
        <taxon>Bacteria</taxon>
        <taxon>Pseudomonadati</taxon>
        <taxon>Thermodesulfobacteriota</taxon>
        <taxon>Desulfobacteria</taxon>
        <taxon>Desulfobacterales</taxon>
        <taxon>Desulfatibacillaceae</taxon>
        <taxon>Desulfatibacillum</taxon>
    </lineage>
</organism>
<feature type="domain" description="NADPH-dependent FMN reductase-like" evidence="3">
    <location>
        <begin position="1"/>
        <end position="107"/>
    </location>
</feature>
<reference evidence="5" key="1">
    <citation type="submission" date="2016-11" db="EMBL/GenBank/DDBJ databases">
        <authorList>
            <person name="Varghese N."/>
            <person name="Submissions S."/>
        </authorList>
    </citation>
    <scope>NUCLEOTIDE SEQUENCE [LARGE SCALE GENOMIC DNA]</scope>
    <source>
        <strain evidence="5">DSM 16219</strain>
    </source>
</reference>
<dbReference type="RefSeq" id="WP_073475133.1">
    <property type="nucleotide sequence ID" value="NZ_FQZU01000008.1"/>
</dbReference>
<dbReference type="PANTHER" id="PTHR43278">
    <property type="entry name" value="NAD(P)H-DEPENDENT FMN-CONTAINING OXIDOREDUCTASE YWQN-RELATED"/>
    <property type="match status" value="1"/>
</dbReference>
<dbReference type="Proteomes" id="UP000183994">
    <property type="component" value="Unassembled WGS sequence"/>
</dbReference>
<dbReference type="InterPro" id="IPR051796">
    <property type="entry name" value="ISF_SsuE-like"/>
</dbReference>
<keyword evidence="5" id="KW-1185">Reference proteome</keyword>